<keyword evidence="1" id="KW-0677">Repeat</keyword>
<dbReference type="GO" id="GO:0006417">
    <property type="term" value="P:regulation of translation"/>
    <property type="evidence" value="ECO:0007669"/>
    <property type="project" value="TreeGrafter"/>
</dbReference>
<evidence type="ECO:0000256" key="2">
    <source>
        <dbReference type="ARBA" id="ARBA00022884"/>
    </source>
</evidence>
<keyword evidence="4" id="KW-0175">Coiled coil</keyword>
<dbReference type="InterPro" id="IPR013083">
    <property type="entry name" value="Znf_RING/FYVE/PHD"/>
</dbReference>
<dbReference type="Proteomes" id="UP000278807">
    <property type="component" value="Unassembled WGS sequence"/>
</dbReference>
<proteinExistence type="predicted"/>
<reference evidence="7 8" key="2">
    <citation type="submission" date="2018-11" db="EMBL/GenBank/DDBJ databases">
        <authorList>
            <consortium name="Pathogen Informatics"/>
        </authorList>
    </citation>
    <scope>NUCLEOTIDE SEQUENCE [LARGE SCALE GENOMIC DNA]</scope>
</reference>
<feature type="region of interest" description="Disordered" evidence="5">
    <location>
        <begin position="341"/>
        <end position="360"/>
    </location>
</feature>
<evidence type="ECO:0000256" key="5">
    <source>
        <dbReference type="SAM" id="MobiDB-lite"/>
    </source>
</evidence>
<dbReference type="OrthoDB" id="6245048at2759"/>
<dbReference type="SMART" id="SM00360">
    <property type="entry name" value="RRM"/>
    <property type="match status" value="3"/>
</dbReference>
<feature type="domain" description="RRM" evidence="6">
    <location>
        <begin position="368"/>
        <end position="455"/>
    </location>
</feature>
<evidence type="ECO:0000313" key="9">
    <source>
        <dbReference type="WBParaSite" id="HNAJ_0001352501-mRNA-1"/>
    </source>
</evidence>
<dbReference type="PROSITE" id="PS50102">
    <property type="entry name" value="RRM"/>
    <property type="match status" value="3"/>
</dbReference>
<dbReference type="Gene3D" id="3.30.70.330">
    <property type="match status" value="3"/>
</dbReference>
<dbReference type="InterPro" id="IPR000504">
    <property type="entry name" value="RRM_dom"/>
</dbReference>
<name>A0A0R3U076_RODNA</name>
<dbReference type="GO" id="GO:0003729">
    <property type="term" value="F:mRNA binding"/>
    <property type="evidence" value="ECO:0007669"/>
    <property type="project" value="TreeGrafter"/>
</dbReference>
<keyword evidence="2 3" id="KW-0694">RNA-binding</keyword>
<gene>
    <name evidence="7" type="ORF">HNAJ_LOCUS13499</name>
</gene>
<reference evidence="9" key="1">
    <citation type="submission" date="2017-02" db="UniProtKB">
        <authorList>
            <consortium name="WormBaseParasite"/>
        </authorList>
    </citation>
    <scope>IDENTIFICATION</scope>
</reference>
<evidence type="ECO:0000313" key="7">
    <source>
        <dbReference type="EMBL" id="VDO16114.1"/>
    </source>
</evidence>
<dbReference type="WBParaSite" id="HNAJ_0001352501-mRNA-1">
    <property type="protein sequence ID" value="HNAJ_0001352501-mRNA-1"/>
    <property type="gene ID" value="HNAJ_0001352501"/>
</dbReference>
<dbReference type="Gene3D" id="3.30.40.10">
    <property type="entry name" value="Zinc/RING finger domain, C3HC4 (zinc finger)"/>
    <property type="match status" value="1"/>
</dbReference>
<dbReference type="AlphaFoldDB" id="A0A0R3U076"/>
<evidence type="ECO:0000256" key="3">
    <source>
        <dbReference type="PROSITE-ProRule" id="PRU00176"/>
    </source>
</evidence>
<evidence type="ECO:0000256" key="1">
    <source>
        <dbReference type="ARBA" id="ARBA00022737"/>
    </source>
</evidence>
<evidence type="ECO:0000256" key="4">
    <source>
        <dbReference type="SAM" id="Coils"/>
    </source>
</evidence>
<feature type="domain" description="RRM" evidence="6">
    <location>
        <begin position="268"/>
        <end position="344"/>
    </location>
</feature>
<dbReference type="EMBL" id="UZAE01015530">
    <property type="protein sequence ID" value="VDO16114.1"/>
    <property type="molecule type" value="Genomic_DNA"/>
</dbReference>
<dbReference type="InterPro" id="IPR035979">
    <property type="entry name" value="RBD_domain_sf"/>
</dbReference>
<feature type="domain" description="RRM" evidence="6">
    <location>
        <begin position="482"/>
        <end position="556"/>
    </location>
</feature>
<feature type="compositionally biased region" description="Low complexity" evidence="5">
    <location>
        <begin position="347"/>
        <end position="357"/>
    </location>
</feature>
<dbReference type="PANTHER" id="PTHR48032:SF6">
    <property type="entry name" value="RNA-BINDING (RRM_RBD_RNP MOTIFS) FAMILY PROTEIN"/>
    <property type="match status" value="1"/>
</dbReference>
<dbReference type="SUPFAM" id="SSF54928">
    <property type="entry name" value="RNA-binding domain, RBD"/>
    <property type="match status" value="3"/>
</dbReference>
<dbReference type="InterPro" id="IPR012677">
    <property type="entry name" value="Nucleotide-bd_a/b_plait_sf"/>
</dbReference>
<dbReference type="PANTHER" id="PTHR48032">
    <property type="entry name" value="RNA-BINDING PROTEIN MUSASHI HOMOLOG RBP6"/>
    <property type="match status" value="1"/>
</dbReference>
<sequence length="575" mass="63406">MFALIAALKKPIKTDAVDSIVELVCVCMQSELSGQSNDLICSVCKNLLHIPYTLPCQHSYCLEPCLQAQRSGEDVQCFNCGKGFPFKEAIRNEHLEASVAKRLVEEKRSLIATCDACMKPSLDLRDCKHCEGRVCPTCRQSHYDQVAAAVKKLVKGIKKTRKNVVNIQSNLVKKSAHLSELEKSLESASNELKIACDKTLDSANAQLDSLASLYAQEGSEHKRTIKSLIYPIQSLSLVEDEPDNSISEKNEDSTVNNNIDCTEEPTSNQIFVGGLIPKITYTQFKNHFSQYGAIKNAFIAPSRRSGYVTFSKKESALLATAQQFQSIEGVKIEVKPFLRSSKRPSSKKPTTESPSTTVFPNLSETDLKRVFVGGILPSSTRDTVQSALLKFGPIKRLDFLPQRGFAVVQFEQPATFDLALSTHWHEIDGKRVELLRYVPRKLTDGQPPVLSTLSNSSPLSPNCNDLPVIGSKSSIDSSSGLRTIFIGGITPKINEESISSALSYFGSIEKVLINSLKGYALVTFKSVDAASKAIASHWIIINDKKVEMVAFERYPKRKFATIPPVSSFSSIPEIQ</sequence>
<accession>A0A0R3U076</accession>
<evidence type="ECO:0000259" key="6">
    <source>
        <dbReference type="PROSITE" id="PS50102"/>
    </source>
</evidence>
<feature type="coiled-coil region" evidence="4">
    <location>
        <begin position="171"/>
        <end position="198"/>
    </location>
</feature>
<dbReference type="CDD" id="cd00590">
    <property type="entry name" value="RRM_SF"/>
    <property type="match status" value="1"/>
</dbReference>
<dbReference type="Pfam" id="PF00076">
    <property type="entry name" value="RRM_1"/>
    <property type="match status" value="3"/>
</dbReference>
<protein>
    <submittedName>
        <fullName evidence="9">RRM domain-containing protein</fullName>
    </submittedName>
</protein>
<organism evidence="9">
    <name type="scientific">Rodentolepis nana</name>
    <name type="common">Dwarf tapeworm</name>
    <name type="synonym">Hymenolepis nana</name>
    <dbReference type="NCBI Taxonomy" id="102285"/>
    <lineage>
        <taxon>Eukaryota</taxon>
        <taxon>Metazoa</taxon>
        <taxon>Spiralia</taxon>
        <taxon>Lophotrochozoa</taxon>
        <taxon>Platyhelminthes</taxon>
        <taxon>Cestoda</taxon>
        <taxon>Eucestoda</taxon>
        <taxon>Cyclophyllidea</taxon>
        <taxon>Hymenolepididae</taxon>
        <taxon>Rodentolepis</taxon>
    </lineage>
</organism>
<dbReference type="SUPFAM" id="SSF57850">
    <property type="entry name" value="RING/U-box"/>
    <property type="match status" value="1"/>
</dbReference>
<evidence type="ECO:0000313" key="8">
    <source>
        <dbReference type="Proteomes" id="UP000278807"/>
    </source>
</evidence>
<keyword evidence="8" id="KW-1185">Reference proteome</keyword>
<dbReference type="STRING" id="102285.A0A0R3U076"/>